<feature type="region of interest" description="Disordered" evidence="1">
    <location>
        <begin position="255"/>
        <end position="285"/>
    </location>
</feature>
<reference evidence="2 3" key="1">
    <citation type="submission" date="2018-02" db="EMBL/GenBank/DDBJ databases">
        <title>Draft genome sequences of Elsinoe sp., causing black scab on jojoba.</title>
        <authorList>
            <person name="Stodart B."/>
            <person name="Jeffress S."/>
            <person name="Ash G."/>
            <person name="Arun Chinnappa K."/>
        </authorList>
    </citation>
    <scope>NUCLEOTIDE SEQUENCE [LARGE SCALE GENOMIC DNA]</scope>
    <source>
        <strain evidence="2 3">Hillstone_2</strain>
    </source>
</reference>
<protein>
    <submittedName>
        <fullName evidence="2">Uncharacterized protein</fullName>
    </submittedName>
</protein>
<evidence type="ECO:0000313" key="3">
    <source>
        <dbReference type="Proteomes" id="UP000308133"/>
    </source>
</evidence>
<comment type="caution">
    <text evidence="2">The sequence shown here is derived from an EMBL/GenBank/DDBJ whole genome shotgun (WGS) entry which is preliminary data.</text>
</comment>
<sequence length="285" mass="30723">MTTTNHPPSTTKTAPHRLPAPALFVGPPSRNASNLSLTRGAPGSRPVTSHAPESPHVRPTRPSASPPSSPTHNAASILELTRTTSSKVPLRPRPSKSSIEAQWSDLQRTLNEVETAAPGIGPGGWGGNATVFGAGHGKALEELRGAQIRLAEAWGPRGGEGQGLVQGHQRKQSKGKEAKGERKVSGKSGKSGKTEETEVWEDAESEAMGKGRRHRDGEQDLRTAAERREKNEEYFMKVKAGVQDVVGKLDEVSKAMRRVEGEGREIWEESSLESRERESQKGTQS</sequence>
<evidence type="ECO:0000256" key="1">
    <source>
        <dbReference type="SAM" id="MobiDB-lite"/>
    </source>
</evidence>
<dbReference type="AlphaFoldDB" id="A0A4U7AQK3"/>
<dbReference type="EMBL" id="PTQR01000128">
    <property type="protein sequence ID" value="TKX18656.1"/>
    <property type="molecule type" value="Genomic_DNA"/>
</dbReference>
<feature type="compositionally biased region" description="Basic and acidic residues" evidence="1">
    <location>
        <begin position="215"/>
        <end position="233"/>
    </location>
</feature>
<gene>
    <name evidence="2" type="ORF">C1H76_9446</name>
</gene>
<proteinExistence type="predicted"/>
<dbReference type="Proteomes" id="UP000308133">
    <property type="component" value="Unassembled WGS sequence"/>
</dbReference>
<accession>A0A4U7AQK3</accession>
<feature type="compositionally biased region" description="Polar residues" evidence="1">
    <location>
        <begin position="95"/>
        <end position="104"/>
    </location>
</feature>
<feature type="compositionally biased region" description="Low complexity" evidence="1">
    <location>
        <begin position="1"/>
        <end position="13"/>
    </location>
</feature>
<name>A0A4U7AQK3_9PEZI</name>
<dbReference type="Pfam" id="PF17242">
    <property type="entry name" value="DUF5315"/>
    <property type="match status" value="1"/>
</dbReference>
<evidence type="ECO:0000313" key="2">
    <source>
        <dbReference type="EMBL" id="TKX18656.1"/>
    </source>
</evidence>
<organism evidence="2 3">
    <name type="scientific">Elsinoe australis</name>
    <dbReference type="NCBI Taxonomy" id="40998"/>
    <lineage>
        <taxon>Eukaryota</taxon>
        <taxon>Fungi</taxon>
        <taxon>Dikarya</taxon>
        <taxon>Ascomycota</taxon>
        <taxon>Pezizomycotina</taxon>
        <taxon>Dothideomycetes</taxon>
        <taxon>Dothideomycetidae</taxon>
        <taxon>Myriangiales</taxon>
        <taxon>Elsinoaceae</taxon>
        <taxon>Elsinoe</taxon>
    </lineage>
</organism>
<feature type="region of interest" description="Disordered" evidence="1">
    <location>
        <begin position="154"/>
        <end position="233"/>
    </location>
</feature>
<feature type="compositionally biased region" description="Basic and acidic residues" evidence="1">
    <location>
        <begin position="174"/>
        <end position="184"/>
    </location>
</feature>
<feature type="region of interest" description="Disordered" evidence="1">
    <location>
        <begin position="1"/>
        <end position="104"/>
    </location>
</feature>